<feature type="domain" description="Zn(2)-C6 fungal-type" evidence="8">
    <location>
        <begin position="140"/>
        <end position="168"/>
    </location>
</feature>
<dbReference type="SMART" id="SM00066">
    <property type="entry name" value="GAL4"/>
    <property type="match status" value="1"/>
</dbReference>
<dbReference type="InterPro" id="IPR052360">
    <property type="entry name" value="Transcr_Regulatory_Proteins"/>
</dbReference>
<dbReference type="InterPro" id="IPR001138">
    <property type="entry name" value="Zn2Cys6_DnaBD"/>
</dbReference>
<feature type="region of interest" description="Disordered" evidence="7">
    <location>
        <begin position="179"/>
        <end position="237"/>
    </location>
</feature>
<accession>A0AAJ0FFH6</accession>
<dbReference type="GO" id="GO:0000981">
    <property type="term" value="F:DNA-binding transcription factor activity, RNA polymerase II-specific"/>
    <property type="evidence" value="ECO:0007669"/>
    <property type="project" value="InterPro"/>
</dbReference>
<evidence type="ECO:0000313" key="10">
    <source>
        <dbReference type="Proteomes" id="UP001239445"/>
    </source>
</evidence>
<organism evidence="9 10">
    <name type="scientific">Echria macrotheca</name>
    <dbReference type="NCBI Taxonomy" id="438768"/>
    <lineage>
        <taxon>Eukaryota</taxon>
        <taxon>Fungi</taxon>
        <taxon>Dikarya</taxon>
        <taxon>Ascomycota</taxon>
        <taxon>Pezizomycotina</taxon>
        <taxon>Sordariomycetes</taxon>
        <taxon>Sordariomycetidae</taxon>
        <taxon>Sordariales</taxon>
        <taxon>Schizotheciaceae</taxon>
        <taxon>Echria</taxon>
    </lineage>
</organism>
<evidence type="ECO:0000313" key="9">
    <source>
        <dbReference type="EMBL" id="KAK1759150.1"/>
    </source>
</evidence>
<feature type="region of interest" description="Disordered" evidence="7">
    <location>
        <begin position="1"/>
        <end position="51"/>
    </location>
</feature>
<name>A0AAJ0FFH6_9PEZI</name>
<keyword evidence="6" id="KW-0539">Nucleus</keyword>
<protein>
    <submittedName>
        <fullName evidence="9">Transcriptional regulatory protein moc3</fullName>
    </submittedName>
</protein>
<dbReference type="PANTHER" id="PTHR36206">
    <property type="entry name" value="ASPERCRYPTIN BIOSYNTHESIS CLUSTER-SPECIFIC TRANSCRIPTION REGULATOR ATNN-RELATED"/>
    <property type="match status" value="1"/>
</dbReference>
<feature type="compositionally biased region" description="Basic and acidic residues" evidence="7">
    <location>
        <begin position="279"/>
        <end position="289"/>
    </location>
</feature>
<proteinExistence type="predicted"/>
<reference evidence="9" key="1">
    <citation type="submission" date="2023-06" db="EMBL/GenBank/DDBJ databases">
        <title>Genome-scale phylogeny and comparative genomics of the fungal order Sordariales.</title>
        <authorList>
            <consortium name="Lawrence Berkeley National Laboratory"/>
            <person name="Hensen N."/>
            <person name="Bonometti L."/>
            <person name="Westerberg I."/>
            <person name="Brannstrom I.O."/>
            <person name="Guillou S."/>
            <person name="Cros-Aarteil S."/>
            <person name="Calhoun S."/>
            <person name="Haridas S."/>
            <person name="Kuo A."/>
            <person name="Mondo S."/>
            <person name="Pangilinan J."/>
            <person name="Riley R."/>
            <person name="Labutti K."/>
            <person name="Andreopoulos B."/>
            <person name="Lipzen A."/>
            <person name="Chen C."/>
            <person name="Yanf M."/>
            <person name="Daum C."/>
            <person name="Ng V."/>
            <person name="Clum A."/>
            <person name="Steindorff A."/>
            <person name="Ohm R."/>
            <person name="Martin F."/>
            <person name="Silar P."/>
            <person name="Natvig D."/>
            <person name="Lalanne C."/>
            <person name="Gautier V."/>
            <person name="Ament-Velasquez S.L."/>
            <person name="Kruys A."/>
            <person name="Hutchinson M.I."/>
            <person name="Powell A.J."/>
            <person name="Barry K."/>
            <person name="Miller A.N."/>
            <person name="Grigoriev I.V."/>
            <person name="Debuchy R."/>
            <person name="Gladieux P."/>
            <person name="Thoren M.H."/>
            <person name="Johannesson H."/>
        </authorList>
    </citation>
    <scope>NUCLEOTIDE SEQUENCE</scope>
    <source>
        <strain evidence="9">PSN4</strain>
    </source>
</reference>
<dbReference type="AlphaFoldDB" id="A0AAJ0FFH6"/>
<keyword evidence="10" id="KW-1185">Reference proteome</keyword>
<dbReference type="CDD" id="cd00067">
    <property type="entry name" value="GAL4"/>
    <property type="match status" value="1"/>
</dbReference>
<dbReference type="PROSITE" id="PS00463">
    <property type="entry name" value="ZN2_CY6_FUNGAL_1"/>
    <property type="match status" value="1"/>
</dbReference>
<sequence>MSNAQPPQGPPRQPMGYQSPTPYPPAGMAPTHYAFPPQPGPPTDPYRQTPTALPSMRTLDHVPSQQQHPQQHAIPMGAHMAGPLGPGAPMGYYPVPHPAYNIHADPNALRYTIAPGMADPRIALSGGRHKKEIKRRTKTGCLTCRKRRIKCDEAHPTCNNCKKSKRECLGYDPIFKQQQGPTAIQPAPNNQTAAPPTTLTSTPTLQSSASNTYPSQPQVVPSSYPPSVPSSVTFDSPVSSTAQSVKTESGFDYSAAIDPALQGPELSTAVESSSQYRQPKADGEDDAGKHYSKAKKMKVDELIALGGVTPLTPSSSPPSAVVLDEIAQLYNEVYVPGLTLFFESKWYEPRDGQSDASNPIAAIHRNQQLITLFASFIQSIGNVKSSASTDLAYPSHLETSLVWALARLPASVLPANVAHGHGSTAVVEDDAFEAFSRVGIFEALVSGDTLPNNPLSPHATGDITVARKHELEFWYFMAEYLQQGRSSAASVDVEAREHYLGLMRSLLDGRENRDVLYSIAVLREYTPKWDALDNEQTIPIRLVESDARSKLAVATRLIREEAASTGGTTNVVRRLADVAYRAFVRPGVNANLRDQDV</sequence>
<evidence type="ECO:0000256" key="5">
    <source>
        <dbReference type="ARBA" id="ARBA00023163"/>
    </source>
</evidence>
<gene>
    <name evidence="9" type="ORF">QBC47DRAFT_371135</name>
</gene>
<dbReference type="PANTHER" id="PTHR36206:SF13">
    <property type="entry name" value="TRANSCRIPTIONAL REGULATORY PROTEIN MOC3"/>
    <property type="match status" value="1"/>
</dbReference>
<evidence type="ECO:0000256" key="3">
    <source>
        <dbReference type="ARBA" id="ARBA00023015"/>
    </source>
</evidence>
<dbReference type="SUPFAM" id="SSF57701">
    <property type="entry name" value="Zn2/Cys6 DNA-binding domain"/>
    <property type="match status" value="1"/>
</dbReference>
<evidence type="ECO:0000256" key="7">
    <source>
        <dbReference type="SAM" id="MobiDB-lite"/>
    </source>
</evidence>
<dbReference type="GO" id="GO:0008270">
    <property type="term" value="F:zinc ion binding"/>
    <property type="evidence" value="ECO:0007669"/>
    <property type="project" value="InterPro"/>
</dbReference>
<keyword evidence="5" id="KW-0804">Transcription</keyword>
<dbReference type="Proteomes" id="UP001239445">
    <property type="component" value="Unassembled WGS sequence"/>
</dbReference>
<keyword evidence="1" id="KW-0479">Metal-binding</keyword>
<dbReference type="GO" id="GO:0003677">
    <property type="term" value="F:DNA binding"/>
    <property type="evidence" value="ECO:0007669"/>
    <property type="project" value="UniProtKB-KW"/>
</dbReference>
<keyword evidence="4" id="KW-0238">DNA-binding</keyword>
<dbReference type="PROSITE" id="PS50048">
    <property type="entry name" value="ZN2_CY6_FUNGAL_2"/>
    <property type="match status" value="1"/>
</dbReference>
<feature type="region of interest" description="Disordered" evidence="7">
    <location>
        <begin position="266"/>
        <end position="292"/>
    </location>
</feature>
<keyword evidence="2" id="KW-0862">Zinc</keyword>
<evidence type="ECO:0000259" key="8">
    <source>
        <dbReference type="PROSITE" id="PS50048"/>
    </source>
</evidence>
<keyword evidence="3" id="KW-0805">Transcription regulation</keyword>
<dbReference type="EMBL" id="MU839828">
    <property type="protein sequence ID" value="KAK1759150.1"/>
    <property type="molecule type" value="Genomic_DNA"/>
</dbReference>
<evidence type="ECO:0000256" key="1">
    <source>
        <dbReference type="ARBA" id="ARBA00022723"/>
    </source>
</evidence>
<evidence type="ECO:0000256" key="2">
    <source>
        <dbReference type="ARBA" id="ARBA00022833"/>
    </source>
</evidence>
<dbReference type="InterPro" id="IPR036864">
    <property type="entry name" value="Zn2-C6_fun-type_DNA-bd_sf"/>
</dbReference>
<evidence type="ECO:0000256" key="4">
    <source>
        <dbReference type="ARBA" id="ARBA00023125"/>
    </source>
</evidence>
<dbReference type="Gene3D" id="4.10.240.10">
    <property type="entry name" value="Zn(2)-C6 fungal-type DNA-binding domain"/>
    <property type="match status" value="1"/>
</dbReference>
<dbReference type="Pfam" id="PF00172">
    <property type="entry name" value="Zn_clus"/>
    <property type="match status" value="1"/>
</dbReference>
<evidence type="ECO:0000256" key="6">
    <source>
        <dbReference type="ARBA" id="ARBA00023242"/>
    </source>
</evidence>
<feature type="compositionally biased region" description="Low complexity" evidence="7">
    <location>
        <begin position="185"/>
        <end position="222"/>
    </location>
</feature>
<comment type="caution">
    <text evidence="9">The sequence shown here is derived from an EMBL/GenBank/DDBJ whole genome shotgun (WGS) entry which is preliminary data.</text>
</comment>